<feature type="compositionally biased region" description="Acidic residues" evidence="1">
    <location>
        <begin position="210"/>
        <end position="225"/>
    </location>
</feature>
<evidence type="ECO:0000313" key="2">
    <source>
        <dbReference type="EMBL" id="QHA24593.1"/>
    </source>
</evidence>
<name>A0A6B9KD42_9APHY</name>
<gene>
    <name evidence="2" type="primary">ZnF220</name>
</gene>
<evidence type="ECO:0000256" key="1">
    <source>
        <dbReference type="SAM" id="MobiDB-lite"/>
    </source>
</evidence>
<organism evidence="2">
    <name type="scientific">Trametes gibbosa</name>
    <dbReference type="NCBI Taxonomy" id="160864"/>
    <lineage>
        <taxon>Eukaryota</taxon>
        <taxon>Fungi</taxon>
        <taxon>Dikarya</taxon>
        <taxon>Basidiomycota</taxon>
        <taxon>Agaricomycotina</taxon>
        <taxon>Agaricomycetes</taxon>
        <taxon>Polyporales</taxon>
        <taxon>Polyporaceae</taxon>
        <taxon>Trametes</taxon>
    </lineage>
</organism>
<feature type="region of interest" description="Disordered" evidence="1">
    <location>
        <begin position="172"/>
        <end position="265"/>
    </location>
</feature>
<sequence length="458" mass="49256">MSLDFFDLSAENTDAFYDQFLKDDANLYAPEPGANSPSPTTADALSAYMSAVFGNLGPYPQDQELQNAYLGEGPTVVSPLLSLETCYGTSDIPKAPERLWPAPNIQPRVSSHIAASTSSRDQDPIEATRLPYLDLDRNYARGAGPARVHSPCSSLSTIDSQNCSPLLMPRTSSSLSFAPSRSFTPFTPSSSSMPSPFPLPCEEEHAVDDTHEDDESLEEDGDDGEYLPSPSPPPRTVGHAPSKREGKAPARPSPYPTSGRVQSTRLTPSLASLSLSAEATPARTAQRLAISRRRNCQVVAASPLHGADSDVEAALEGAQGLACPLCPYVAPAKRVPDFKRHVRTHYGSRHRQDFVCCGVPLRLAAQYGVVYPPPPSSPDGAAEGRGKGSGKRNRRDPKTLEPFVYAGELMFGGCQETFSRKDAYIRHLRPGVCKGDAQAPWLLGNAGGKCKTTKVREV</sequence>
<feature type="compositionally biased region" description="Low complexity" evidence="1">
    <location>
        <begin position="172"/>
        <end position="194"/>
    </location>
</feature>
<feature type="region of interest" description="Disordered" evidence="1">
    <location>
        <begin position="370"/>
        <end position="398"/>
    </location>
</feature>
<dbReference type="EMBL" id="MK994963">
    <property type="protein sequence ID" value="QHA24593.1"/>
    <property type="molecule type" value="mRNA"/>
</dbReference>
<proteinExistence type="evidence at transcript level"/>
<accession>A0A6B9KD42</accession>
<dbReference type="OrthoDB" id="8922241at2759"/>
<protein>
    <submittedName>
        <fullName evidence="2">Zinc finger protein 220</fullName>
    </submittedName>
</protein>
<dbReference type="AlphaFoldDB" id="A0A6B9KD42"/>
<reference evidence="2" key="1">
    <citation type="submission" date="2019-05" db="EMBL/GenBank/DDBJ databases">
        <title>Expression and analysis of primary metabolism gene in Lenzites gibbosa treated with wood chip.</title>
        <authorList>
            <person name="Chi Y."/>
            <person name="Zhang J."/>
            <person name="Li S."/>
        </authorList>
    </citation>
    <scope>NUCLEOTIDE SEQUENCE</scope>
</reference>